<proteinExistence type="predicted"/>
<evidence type="ECO:0000259" key="1">
    <source>
        <dbReference type="PROSITE" id="PS50995"/>
    </source>
</evidence>
<dbReference type="InterPro" id="IPR000835">
    <property type="entry name" value="HTH_MarR-typ"/>
</dbReference>
<organism evidence="2 3">
    <name type="scientific">Maioricimonas rarisocia</name>
    <dbReference type="NCBI Taxonomy" id="2528026"/>
    <lineage>
        <taxon>Bacteria</taxon>
        <taxon>Pseudomonadati</taxon>
        <taxon>Planctomycetota</taxon>
        <taxon>Planctomycetia</taxon>
        <taxon>Planctomycetales</taxon>
        <taxon>Planctomycetaceae</taxon>
        <taxon>Maioricimonas</taxon>
    </lineage>
</organism>
<evidence type="ECO:0000313" key="3">
    <source>
        <dbReference type="Proteomes" id="UP000320496"/>
    </source>
</evidence>
<dbReference type="PANTHER" id="PTHR33164:SF43">
    <property type="entry name" value="HTH-TYPE TRANSCRIPTIONAL REPRESSOR YETL"/>
    <property type="match status" value="1"/>
</dbReference>
<dbReference type="KEGG" id="mri:Mal4_06100"/>
<dbReference type="SUPFAM" id="SSF46785">
    <property type="entry name" value="Winged helix' DNA-binding domain"/>
    <property type="match status" value="1"/>
</dbReference>
<dbReference type="EMBL" id="CP036275">
    <property type="protein sequence ID" value="QDU36325.1"/>
    <property type="molecule type" value="Genomic_DNA"/>
</dbReference>
<dbReference type="GO" id="GO:0003700">
    <property type="term" value="F:DNA-binding transcription factor activity"/>
    <property type="evidence" value="ECO:0007669"/>
    <property type="project" value="InterPro"/>
</dbReference>
<dbReference type="OrthoDB" id="165131at2"/>
<dbReference type="InterPro" id="IPR036388">
    <property type="entry name" value="WH-like_DNA-bd_sf"/>
</dbReference>
<gene>
    <name evidence="2" type="primary">marR_1</name>
    <name evidence="2" type="ORF">Mal4_06100</name>
</gene>
<dbReference type="InterPro" id="IPR036390">
    <property type="entry name" value="WH_DNA-bd_sf"/>
</dbReference>
<dbReference type="Proteomes" id="UP000320496">
    <property type="component" value="Chromosome"/>
</dbReference>
<dbReference type="PANTHER" id="PTHR33164">
    <property type="entry name" value="TRANSCRIPTIONAL REGULATOR, MARR FAMILY"/>
    <property type="match status" value="1"/>
</dbReference>
<dbReference type="InterPro" id="IPR039422">
    <property type="entry name" value="MarR/SlyA-like"/>
</dbReference>
<keyword evidence="3" id="KW-1185">Reference proteome</keyword>
<reference evidence="2 3" key="1">
    <citation type="submission" date="2019-02" db="EMBL/GenBank/DDBJ databases">
        <title>Deep-cultivation of Planctomycetes and their phenomic and genomic characterization uncovers novel biology.</title>
        <authorList>
            <person name="Wiegand S."/>
            <person name="Jogler M."/>
            <person name="Boedeker C."/>
            <person name="Pinto D."/>
            <person name="Vollmers J."/>
            <person name="Rivas-Marin E."/>
            <person name="Kohn T."/>
            <person name="Peeters S.H."/>
            <person name="Heuer A."/>
            <person name="Rast P."/>
            <person name="Oberbeckmann S."/>
            <person name="Bunk B."/>
            <person name="Jeske O."/>
            <person name="Meyerdierks A."/>
            <person name="Storesund J.E."/>
            <person name="Kallscheuer N."/>
            <person name="Luecker S."/>
            <person name="Lage O.M."/>
            <person name="Pohl T."/>
            <person name="Merkel B.J."/>
            <person name="Hornburger P."/>
            <person name="Mueller R.-W."/>
            <person name="Bruemmer F."/>
            <person name="Labrenz M."/>
            <person name="Spormann A.M."/>
            <person name="Op den Camp H."/>
            <person name="Overmann J."/>
            <person name="Amann R."/>
            <person name="Jetten M.S.M."/>
            <person name="Mascher T."/>
            <person name="Medema M.H."/>
            <person name="Devos D.P."/>
            <person name="Kaster A.-K."/>
            <person name="Ovreas L."/>
            <person name="Rohde M."/>
            <person name="Galperin M.Y."/>
            <person name="Jogler C."/>
        </authorList>
    </citation>
    <scope>NUCLEOTIDE SEQUENCE [LARGE SCALE GENOMIC DNA]</scope>
    <source>
        <strain evidence="2 3">Mal4</strain>
    </source>
</reference>
<dbReference type="Pfam" id="PF12802">
    <property type="entry name" value="MarR_2"/>
    <property type="match status" value="1"/>
</dbReference>
<accession>A0A517Z1I8</accession>
<feature type="domain" description="HTH marR-type" evidence="1">
    <location>
        <begin position="44"/>
        <end position="178"/>
    </location>
</feature>
<dbReference type="AlphaFoldDB" id="A0A517Z1I8"/>
<sequence>MLPQSGKPRETACRPLTCIYNIRMSQGNRHHSRDFGRLVDEIADECLAVRVRVLNRVVTAIYDDALRPLGLRITQLNVLVATAKRGTARPAEICQLLAMDASSLSRTLDRLAGNGWIEFVPDPDRRARPFRLTSEGRSILTQARSAWEAAQQKARDQLGEPVASLLIESFPVGEPPPS</sequence>
<protein>
    <submittedName>
        <fullName evidence="2">Multiple antibiotic resistance protein MarR</fullName>
    </submittedName>
</protein>
<dbReference type="GO" id="GO:0006950">
    <property type="term" value="P:response to stress"/>
    <property type="evidence" value="ECO:0007669"/>
    <property type="project" value="TreeGrafter"/>
</dbReference>
<dbReference type="Gene3D" id="1.10.10.10">
    <property type="entry name" value="Winged helix-like DNA-binding domain superfamily/Winged helix DNA-binding domain"/>
    <property type="match status" value="1"/>
</dbReference>
<dbReference type="PROSITE" id="PS50995">
    <property type="entry name" value="HTH_MARR_2"/>
    <property type="match status" value="1"/>
</dbReference>
<name>A0A517Z1I8_9PLAN</name>
<evidence type="ECO:0000313" key="2">
    <source>
        <dbReference type="EMBL" id="QDU36325.1"/>
    </source>
</evidence>
<dbReference type="SMART" id="SM00347">
    <property type="entry name" value="HTH_MARR"/>
    <property type="match status" value="1"/>
</dbReference>
<dbReference type="PRINTS" id="PR00598">
    <property type="entry name" value="HTHMARR"/>
</dbReference>